<dbReference type="EMBL" id="HF936073">
    <property type="protein sequence ID" value="CCX14901.1"/>
    <property type="molecule type" value="Genomic_DNA"/>
</dbReference>
<gene>
    <name evidence="2" type="ORF">PCON_01127</name>
</gene>
<feature type="region of interest" description="Disordered" evidence="1">
    <location>
        <begin position="1"/>
        <end position="81"/>
    </location>
</feature>
<organism evidence="2 3">
    <name type="scientific">Pyronema omphalodes (strain CBS 100304)</name>
    <name type="common">Pyronema confluens</name>
    <dbReference type="NCBI Taxonomy" id="1076935"/>
    <lineage>
        <taxon>Eukaryota</taxon>
        <taxon>Fungi</taxon>
        <taxon>Dikarya</taxon>
        <taxon>Ascomycota</taxon>
        <taxon>Pezizomycotina</taxon>
        <taxon>Pezizomycetes</taxon>
        <taxon>Pezizales</taxon>
        <taxon>Pyronemataceae</taxon>
        <taxon>Pyronema</taxon>
    </lineage>
</organism>
<dbReference type="AlphaFoldDB" id="U4L963"/>
<dbReference type="PANTHER" id="PTHR39398">
    <property type="entry name" value="YALI0F14311P"/>
    <property type="match status" value="1"/>
</dbReference>
<dbReference type="OrthoDB" id="2100128at2759"/>
<name>U4L963_PYROM</name>
<keyword evidence="3" id="KW-1185">Reference proteome</keyword>
<dbReference type="PANTHER" id="PTHR39398:SF1">
    <property type="entry name" value="CSN8_PSMD8_EIF3K DOMAIN-CONTAINING PROTEIN"/>
    <property type="match status" value="1"/>
</dbReference>
<evidence type="ECO:0000256" key="1">
    <source>
        <dbReference type="SAM" id="MobiDB-lite"/>
    </source>
</evidence>
<reference evidence="2 3" key="1">
    <citation type="journal article" date="2013" name="PLoS Genet.">
        <title>The genome and development-dependent transcriptomes of Pyronema confluens: a window into fungal evolution.</title>
        <authorList>
            <person name="Traeger S."/>
            <person name="Altegoer F."/>
            <person name="Freitag M."/>
            <person name="Gabaldon T."/>
            <person name="Kempken F."/>
            <person name="Kumar A."/>
            <person name="Marcet-Houben M."/>
            <person name="Poggeler S."/>
            <person name="Stajich J.E."/>
            <person name="Nowrousian M."/>
        </authorList>
    </citation>
    <scope>NUCLEOTIDE SEQUENCE [LARGE SCALE GENOMIC DNA]</scope>
    <source>
        <strain evidence="3">CBS 100304</strain>
        <tissue evidence="2">Vegetative mycelium</tissue>
    </source>
</reference>
<evidence type="ECO:0000313" key="3">
    <source>
        <dbReference type="Proteomes" id="UP000018144"/>
    </source>
</evidence>
<proteinExistence type="predicted"/>
<evidence type="ECO:0000313" key="2">
    <source>
        <dbReference type="EMBL" id="CCX14901.1"/>
    </source>
</evidence>
<dbReference type="STRING" id="1076935.U4L963"/>
<accession>U4L963</accession>
<sequence length="363" mass="41075">MNDQYGRGRGQGKTTRGGARGGGDSFKWRRPTSIAATPPTVSDAKKLERLQRFASEPTVSRSAGSWRKPQEPTTPQEADLDDFGFVSKDRLKDLRNQELYHKHITRKYLEFCGTSGTSDQLEFEFAKLAITPLNNPKSTAAASKNIVYNDQRNAELSSILLGMRKLREGITAARRVDKFAIEVFKQHIRAAILVQQKDSYHPALTYLLYELHSYMPLSTLDIQEFGSYHMLHLAACMEEYGAALAVKNEFQIADQRALQALNGLIHGNYWSYRAARNRVDQYMGRLMDYAEDRMRKLALKSIGAAYFTVNLPYLEAVSGLPWEKLQEEYSVGWELDRAQGMVTVKRPKMKTKPAPMMSTGTSV</sequence>
<dbReference type="Proteomes" id="UP000018144">
    <property type="component" value="Unassembled WGS sequence"/>
</dbReference>
<dbReference type="OMA" id="WTWEKLV"/>
<dbReference type="eggNOG" id="ENOG502RXZN">
    <property type="taxonomic scope" value="Eukaryota"/>
</dbReference>
<protein>
    <submittedName>
        <fullName evidence="2">Uncharacterized protein</fullName>
    </submittedName>
</protein>